<feature type="domain" description="O-antigen ligase-related" evidence="6">
    <location>
        <begin position="198"/>
        <end position="347"/>
    </location>
</feature>
<proteinExistence type="predicted"/>
<dbReference type="Proteomes" id="UP000182114">
    <property type="component" value="Unassembled WGS sequence"/>
</dbReference>
<feature type="transmembrane region" description="Helical" evidence="5">
    <location>
        <begin position="55"/>
        <end position="74"/>
    </location>
</feature>
<evidence type="ECO:0000259" key="6">
    <source>
        <dbReference type="Pfam" id="PF04932"/>
    </source>
</evidence>
<dbReference type="PANTHER" id="PTHR37422:SF13">
    <property type="entry name" value="LIPOPOLYSACCHARIDE BIOSYNTHESIS PROTEIN PA4999-RELATED"/>
    <property type="match status" value="1"/>
</dbReference>
<keyword evidence="3 5" id="KW-1133">Transmembrane helix</keyword>
<evidence type="ECO:0000313" key="8">
    <source>
        <dbReference type="Proteomes" id="UP000182114"/>
    </source>
</evidence>
<feature type="transmembrane region" description="Helical" evidence="5">
    <location>
        <begin position="162"/>
        <end position="180"/>
    </location>
</feature>
<dbReference type="InterPro" id="IPR007016">
    <property type="entry name" value="O-antigen_ligase-rel_domated"/>
</dbReference>
<feature type="transmembrane region" description="Helical" evidence="5">
    <location>
        <begin position="109"/>
        <end position="133"/>
    </location>
</feature>
<feature type="transmembrane region" description="Helical" evidence="5">
    <location>
        <begin position="192"/>
        <end position="225"/>
    </location>
</feature>
<sequence>MKKNIIIIVLILQLILCILPILPHGIISICLIAYSIGVIILYLKSPEVNVSKKDIKYLFSQISFYILFCFSIFYSENITTSFRIIQHSILLLIFPFLSVFGHSISKKRIFLLGISFVVSSLVLAIYICVYLMLNYNISYILSGSLVYHVIKANKLIFEIHPIYTSVFFLIAILLILNYLITVRFALKKSLIAILPITIFSLTILLLASKTIVFLALMTLITLFFLDKRISKIHRISLISSLTLLIILASLSFKTLNNRISDFTEYLTTNNRVEKNLENSTNIRANLFVCSKDLIYNEFLLGYGIGDVQAELDKCLDYYEIKSKIVSAHNFYLRLALSAGVLCSILFIYSLFFNLKIAIIQKSIISIIILSIFICLCLFEDYLLRAYGVTLYSVFVHFLYLSDKNCNNFFLSEE</sequence>
<gene>
    <name evidence="7" type="ORF">SAMN04487992_103408</name>
</gene>
<feature type="transmembrane region" description="Helical" evidence="5">
    <location>
        <begin position="358"/>
        <end position="378"/>
    </location>
</feature>
<reference evidence="8" key="1">
    <citation type="submission" date="2016-10" db="EMBL/GenBank/DDBJ databases">
        <authorList>
            <person name="Varghese N."/>
            <person name="Submissions S."/>
        </authorList>
    </citation>
    <scope>NUCLEOTIDE SEQUENCE [LARGE SCALE GENOMIC DNA]</scope>
    <source>
        <strain evidence="8">DSM 24729</strain>
    </source>
</reference>
<keyword evidence="8" id="KW-1185">Reference proteome</keyword>
<feature type="transmembrane region" description="Helical" evidence="5">
    <location>
        <begin position="231"/>
        <end position="252"/>
    </location>
</feature>
<dbReference type="AlphaFoldDB" id="A0A1G7FQA2"/>
<dbReference type="RefSeq" id="WP_139150217.1">
    <property type="nucleotide sequence ID" value="NZ_FNBD01000003.1"/>
</dbReference>
<evidence type="ECO:0000256" key="4">
    <source>
        <dbReference type="ARBA" id="ARBA00023136"/>
    </source>
</evidence>
<evidence type="ECO:0000256" key="2">
    <source>
        <dbReference type="ARBA" id="ARBA00022692"/>
    </source>
</evidence>
<feature type="transmembrane region" description="Helical" evidence="5">
    <location>
        <begin position="80"/>
        <end position="97"/>
    </location>
</feature>
<evidence type="ECO:0000256" key="5">
    <source>
        <dbReference type="SAM" id="Phobius"/>
    </source>
</evidence>
<feature type="transmembrane region" description="Helical" evidence="5">
    <location>
        <begin position="26"/>
        <end position="43"/>
    </location>
</feature>
<dbReference type="InterPro" id="IPR051533">
    <property type="entry name" value="WaaL-like"/>
</dbReference>
<feature type="transmembrane region" description="Helical" evidence="5">
    <location>
        <begin position="5"/>
        <end position="21"/>
    </location>
</feature>
<dbReference type="PANTHER" id="PTHR37422">
    <property type="entry name" value="TEICHURONIC ACID BIOSYNTHESIS PROTEIN TUAE"/>
    <property type="match status" value="1"/>
</dbReference>
<accession>A0A1G7FQA2</accession>
<organism evidence="7 8">
    <name type="scientific">Cellulophaga baltica</name>
    <dbReference type="NCBI Taxonomy" id="76594"/>
    <lineage>
        <taxon>Bacteria</taxon>
        <taxon>Pseudomonadati</taxon>
        <taxon>Bacteroidota</taxon>
        <taxon>Flavobacteriia</taxon>
        <taxon>Flavobacteriales</taxon>
        <taxon>Flavobacteriaceae</taxon>
        <taxon>Cellulophaga</taxon>
    </lineage>
</organism>
<feature type="transmembrane region" description="Helical" evidence="5">
    <location>
        <begin position="330"/>
        <end position="352"/>
    </location>
</feature>
<feature type="transmembrane region" description="Helical" evidence="5">
    <location>
        <begin position="385"/>
        <end position="401"/>
    </location>
</feature>
<dbReference type="EMBL" id="FNBD01000003">
    <property type="protein sequence ID" value="SDE77845.1"/>
    <property type="molecule type" value="Genomic_DNA"/>
</dbReference>
<comment type="subcellular location">
    <subcellularLocation>
        <location evidence="1">Membrane</location>
        <topology evidence="1">Multi-pass membrane protein</topology>
    </subcellularLocation>
</comment>
<evidence type="ECO:0000256" key="1">
    <source>
        <dbReference type="ARBA" id="ARBA00004141"/>
    </source>
</evidence>
<protein>
    <recommendedName>
        <fullName evidence="6">O-antigen ligase-related domain-containing protein</fullName>
    </recommendedName>
</protein>
<keyword evidence="4 5" id="KW-0472">Membrane</keyword>
<keyword evidence="2 5" id="KW-0812">Transmembrane</keyword>
<dbReference type="Pfam" id="PF04932">
    <property type="entry name" value="Wzy_C"/>
    <property type="match status" value="1"/>
</dbReference>
<dbReference type="GO" id="GO:0016020">
    <property type="term" value="C:membrane"/>
    <property type="evidence" value="ECO:0007669"/>
    <property type="project" value="UniProtKB-SubCell"/>
</dbReference>
<evidence type="ECO:0000313" key="7">
    <source>
        <dbReference type="EMBL" id="SDE77845.1"/>
    </source>
</evidence>
<evidence type="ECO:0000256" key="3">
    <source>
        <dbReference type="ARBA" id="ARBA00022989"/>
    </source>
</evidence>
<name>A0A1G7FQA2_9FLAO</name>